<name>A0ABR5SUD5_9BACL</name>
<proteinExistence type="inferred from homology"/>
<comment type="similarity">
    <text evidence="1">Belongs to the bacterial solute-binding protein ModA family.</text>
</comment>
<keyword evidence="5" id="KW-1185">Reference proteome</keyword>
<comment type="caution">
    <text evidence="4">The sequence shown here is derived from an EMBL/GenBank/DDBJ whole genome shotgun (WGS) entry which is preliminary data.</text>
</comment>
<dbReference type="EMBL" id="LIPY01000112">
    <property type="protein sequence ID" value="KWX75070.1"/>
    <property type="molecule type" value="Genomic_DNA"/>
</dbReference>
<protein>
    <submittedName>
        <fullName evidence="4">Molybdenum ABC transporter substrate-binding protein</fullName>
    </submittedName>
</protein>
<organism evidence="4 5">
    <name type="scientific">Paenibacillus jilunlii</name>
    <dbReference type="NCBI Taxonomy" id="682956"/>
    <lineage>
        <taxon>Bacteria</taxon>
        <taxon>Bacillati</taxon>
        <taxon>Bacillota</taxon>
        <taxon>Bacilli</taxon>
        <taxon>Bacillales</taxon>
        <taxon>Paenibacillaceae</taxon>
        <taxon>Paenibacillus</taxon>
    </lineage>
</organism>
<evidence type="ECO:0000313" key="4">
    <source>
        <dbReference type="EMBL" id="KWX75070.1"/>
    </source>
</evidence>
<evidence type="ECO:0000256" key="1">
    <source>
        <dbReference type="ARBA" id="ARBA00009175"/>
    </source>
</evidence>
<keyword evidence="2" id="KW-0479">Metal-binding</keyword>
<dbReference type="CDD" id="cd13537">
    <property type="entry name" value="PBP2_YvgL_like"/>
    <property type="match status" value="1"/>
</dbReference>
<accession>A0ABR5SUD5</accession>
<dbReference type="PANTHER" id="PTHR30632">
    <property type="entry name" value="MOLYBDATE-BINDING PERIPLASMIC PROTEIN"/>
    <property type="match status" value="1"/>
</dbReference>
<dbReference type="SUPFAM" id="SSF53850">
    <property type="entry name" value="Periplasmic binding protein-like II"/>
    <property type="match status" value="1"/>
</dbReference>
<dbReference type="InterPro" id="IPR050682">
    <property type="entry name" value="ModA/WtpA"/>
</dbReference>
<evidence type="ECO:0000256" key="2">
    <source>
        <dbReference type="ARBA" id="ARBA00022723"/>
    </source>
</evidence>
<evidence type="ECO:0000313" key="5">
    <source>
        <dbReference type="Proteomes" id="UP000070252"/>
    </source>
</evidence>
<dbReference type="InterPro" id="IPR041879">
    <property type="entry name" value="YvgL-like_PBP2"/>
</dbReference>
<dbReference type="InterPro" id="IPR005950">
    <property type="entry name" value="ModA"/>
</dbReference>
<reference evidence="4 5" key="1">
    <citation type="submission" date="2015-08" db="EMBL/GenBank/DDBJ databases">
        <title>Genome of Paenibacillus jilunlii.</title>
        <authorList>
            <person name="Sant'Anna F.H."/>
            <person name="Ambrosini A."/>
            <person name="Souza R."/>
            <person name="Bach E."/>
            <person name="Fernandes G."/>
            <person name="Balsanelli E."/>
            <person name="Baura V.A."/>
            <person name="Pedrosa F.O."/>
            <person name="Souza E.M."/>
            <person name="Passaglia L."/>
        </authorList>
    </citation>
    <scope>NUCLEOTIDE SEQUENCE [LARGE SCALE GENOMIC DNA]</scope>
    <source>
        <strain evidence="4 5">DSM 23019</strain>
    </source>
</reference>
<dbReference type="Proteomes" id="UP000070252">
    <property type="component" value="Unassembled WGS sequence"/>
</dbReference>
<dbReference type="Pfam" id="PF13531">
    <property type="entry name" value="SBP_bac_11"/>
    <property type="match status" value="1"/>
</dbReference>
<evidence type="ECO:0000256" key="3">
    <source>
        <dbReference type="ARBA" id="ARBA00022729"/>
    </source>
</evidence>
<dbReference type="Gene3D" id="3.40.190.10">
    <property type="entry name" value="Periplasmic binding protein-like II"/>
    <property type="match status" value="2"/>
</dbReference>
<keyword evidence="3" id="KW-0732">Signal</keyword>
<dbReference type="PANTHER" id="PTHR30632:SF0">
    <property type="entry name" value="SULFATE-BINDING PROTEIN"/>
    <property type="match status" value="1"/>
</dbReference>
<sequence>MEMFKKLAGVVMAVLLAVALSVVAFSAMPEKQVQAAGKTEIIVSAAASLQDSLDKIAVLYEKQHPDIDLVFNYGASGTLQKQIEQGAPADLFFSAGDKQMKALVDGGLISDNKELLKNQLVLVVPSNSAASITAITQLADNSFKKVAVGQPESVPAGQYAQQSLTAKKVWDKLQSKLVFAKDVRQVLSYVETGNADAGFVYKTDALTSSKVKIALAVGAHVHKAINYPVGIVKDSKHTAEAKAFYRYVQTKAASDIFTGYGFKLAE</sequence>
<gene>
    <name evidence="4" type="ORF">AML91_13465</name>
</gene>
<dbReference type="NCBIfam" id="TIGR01256">
    <property type="entry name" value="modA"/>
    <property type="match status" value="1"/>
</dbReference>
<dbReference type="PIRSF" id="PIRSF004846">
    <property type="entry name" value="ModA"/>
    <property type="match status" value="1"/>
</dbReference>